<dbReference type="Pfam" id="PF01694">
    <property type="entry name" value="Rhomboid"/>
    <property type="match status" value="1"/>
</dbReference>
<evidence type="ECO:0000256" key="5">
    <source>
        <dbReference type="ARBA" id="ARBA00022989"/>
    </source>
</evidence>
<evidence type="ECO:0000256" key="6">
    <source>
        <dbReference type="ARBA" id="ARBA00023136"/>
    </source>
</evidence>
<feature type="transmembrane region" description="Helical" evidence="7">
    <location>
        <begin position="44"/>
        <end position="62"/>
    </location>
</feature>
<feature type="transmembrane region" description="Helical" evidence="7">
    <location>
        <begin position="118"/>
        <end position="138"/>
    </location>
</feature>
<proteinExistence type="predicted"/>
<protein>
    <submittedName>
        <fullName evidence="9">Rhomboid family intramembrane serine protease</fullName>
    </submittedName>
</protein>
<evidence type="ECO:0000313" key="10">
    <source>
        <dbReference type="Proteomes" id="UP000541109"/>
    </source>
</evidence>
<evidence type="ECO:0000256" key="1">
    <source>
        <dbReference type="ARBA" id="ARBA00004141"/>
    </source>
</evidence>
<dbReference type="PANTHER" id="PTHR43066:SF26">
    <property type="entry name" value="RHOMBOID PROTEASE GLPG"/>
    <property type="match status" value="1"/>
</dbReference>
<reference evidence="9 10" key="1">
    <citation type="submission" date="2020-07" db="EMBL/GenBank/DDBJ databases">
        <title>Stappia sp., F7233, whole genome shotgun sequencing project.</title>
        <authorList>
            <person name="Jiang S."/>
            <person name="Liu Z.W."/>
            <person name="Du Z.J."/>
        </authorList>
    </citation>
    <scope>NUCLEOTIDE SEQUENCE [LARGE SCALE GENOMIC DNA]</scope>
    <source>
        <strain evidence="9 10">F7233</strain>
    </source>
</reference>
<organism evidence="9 10">
    <name type="scientific">Stappia albiluteola</name>
    <dbReference type="NCBI Taxonomy" id="2758565"/>
    <lineage>
        <taxon>Bacteria</taxon>
        <taxon>Pseudomonadati</taxon>
        <taxon>Pseudomonadota</taxon>
        <taxon>Alphaproteobacteria</taxon>
        <taxon>Hyphomicrobiales</taxon>
        <taxon>Stappiaceae</taxon>
        <taxon>Stappia</taxon>
    </lineage>
</organism>
<feature type="transmembrane region" description="Helical" evidence="7">
    <location>
        <begin position="196"/>
        <end position="213"/>
    </location>
</feature>
<keyword evidence="5 7" id="KW-1133">Transmembrane helix</keyword>
<feature type="domain" description="Peptidase S54 rhomboid" evidence="8">
    <location>
        <begin position="78"/>
        <end position="240"/>
    </location>
</feature>
<keyword evidence="9" id="KW-0645">Protease</keyword>
<sequence>MSDIEPNGYFPPDSEPAFNIPGVVAALCAILIAIHLIRVYGLSLEYETYVIFLFSFLPVRYSPEQLGGLILPGGQAADIWTFLSYAFLHGGGMHLFFNLLWMTVFGSAVARRFGAKRFLLFSALCAIGGALAHLVTHIGDTTPMVGASAAISGQMAAASRFVFEIGGPLSVMRQTDDAAYRVPAVSLVQSLANRQVLAFLGVWFGLNLLFGIWSEPIAGAGSTIAWQAHVGGFVFGLLLFPLFDPIARRAVPR</sequence>
<evidence type="ECO:0000256" key="4">
    <source>
        <dbReference type="ARBA" id="ARBA00022692"/>
    </source>
</evidence>
<accession>A0A839AF94</accession>
<feature type="transmembrane region" description="Helical" evidence="7">
    <location>
        <begin position="82"/>
        <end position="106"/>
    </location>
</feature>
<evidence type="ECO:0000256" key="2">
    <source>
        <dbReference type="ARBA" id="ARBA00022475"/>
    </source>
</evidence>
<evidence type="ECO:0000256" key="3">
    <source>
        <dbReference type="ARBA" id="ARBA00022519"/>
    </source>
</evidence>
<dbReference type="GO" id="GO:0016020">
    <property type="term" value="C:membrane"/>
    <property type="evidence" value="ECO:0007669"/>
    <property type="project" value="UniProtKB-SubCell"/>
</dbReference>
<feature type="transmembrane region" description="Helical" evidence="7">
    <location>
        <begin position="20"/>
        <end position="37"/>
    </location>
</feature>
<keyword evidence="4 7" id="KW-0812">Transmembrane</keyword>
<dbReference type="GO" id="GO:0006508">
    <property type="term" value="P:proteolysis"/>
    <property type="evidence" value="ECO:0007669"/>
    <property type="project" value="UniProtKB-KW"/>
</dbReference>
<keyword evidence="2" id="KW-1003">Cell membrane</keyword>
<feature type="transmembrane region" description="Helical" evidence="7">
    <location>
        <begin position="144"/>
        <end position="163"/>
    </location>
</feature>
<dbReference type="AlphaFoldDB" id="A0A839AF94"/>
<comment type="subcellular location">
    <subcellularLocation>
        <location evidence="1">Membrane</location>
        <topology evidence="1">Multi-pass membrane protein</topology>
    </subcellularLocation>
</comment>
<dbReference type="Gene3D" id="1.20.1540.10">
    <property type="entry name" value="Rhomboid-like"/>
    <property type="match status" value="1"/>
</dbReference>
<feature type="transmembrane region" description="Helical" evidence="7">
    <location>
        <begin position="225"/>
        <end position="243"/>
    </location>
</feature>
<evidence type="ECO:0000259" key="8">
    <source>
        <dbReference type="Pfam" id="PF01694"/>
    </source>
</evidence>
<keyword evidence="10" id="KW-1185">Reference proteome</keyword>
<keyword evidence="3" id="KW-0997">Cell inner membrane</keyword>
<evidence type="ECO:0000256" key="7">
    <source>
        <dbReference type="SAM" id="Phobius"/>
    </source>
</evidence>
<keyword evidence="6 7" id="KW-0472">Membrane</keyword>
<dbReference type="GO" id="GO:0004252">
    <property type="term" value="F:serine-type endopeptidase activity"/>
    <property type="evidence" value="ECO:0007669"/>
    <property type="project" value="InterPro"/>
</dbReference>
<evidence type="ECO:0000313" key="9">
    <source>
        <dbReference type="EMBL" id="MBA5777614.1"/>
    </source>
</evidence>
<dbReference type="RefSeq" id="WP_182165107.1">
    <property type="nucleotide sequence ID" value="NZ_JACFXV010000053.1"/>
</dbReference>
<dbReference type="PANTHER" id="PTHR43066">
    <property type="entry name" value="RHOMBOID-RELATED PROTEIN"/>
    <property type="match status" value="1"/>
</dbReference>
<dbReference type="EMBL" id="JACFXV010000053">
    <property type="protein sequence ID" value="MBA5777614.1"/>
    <property type="molecule type" value="Genomic_DNA"/>
</dbReference>
<name>A0A839AF94_9HYPH</name>
<gene>
    <name evidence="9" type="ORF">H2509_10815</name>
</gene>
<keyword evidence="9" id="KW-0378">Hydrolase</keyword>
<dbReference type="SUPFAM" id="SSF144091">
    <property type="entry name" value="Rhomboid-like"/>
    <property type="match status" value="1"/>
</dbReference>
<comment type="caution">
    <text evidence="9">The sequence shown here is derived from an EMBL/GenBank/DDBJ whole genome shotgun (WGS) entry which is preliminary data.</text>
</comment>
<dbReference type="Proteomes" id="UP000541109">
    <property type="component" value="Unassembled WGS sequence"/>
</dbReference>
<dbReference type="InterPro" id="IPR022764">
    <property type="entry name" value="Peptidase_S54_rhomboid_dom"/>
</dbReference>
<dbReference type="InterPro" id="IPR035952">
    <property type="entry name" value="Rhomboid-like_sf"/>
</dbReference>